<dbReference type="AlphaFoldDB" id="Q53L66"/>
<protein>
    <submittedName>
        <fullName evidence="1">Uncharacterized protein</fullName>
    </submittedName>
</protein>
<evidence type="ECO:0000313" key="2">
    <source>
        <dbReference type="Proteomes" id="UP000000763"/>
    </source>
</evidence>
<gene>
    <name evidence="1" type="ordered locus">LOC_Os11g15160</name>
</gene>
<evidence type="ECO:0000313" key="1">
    <source>
        <dbReference type="EMBL" id="AAX96697.1"/>
    </source>
</evidence>
<proteinExistence type="predicted"/>
<name>Q53L66_ORYSJ</name>
<dbReference type="Proteomes" id="UP000000763">
    <property type="component" value="Chromosome 11"/>
</dbReference>
<dbReference type="EMBL" id="AC145364">
    <property type="protein sequence ID" value="AAX96697.1"/>
    <property type="molecule type" value="Genomic_DNA"/>
</dbReference>
<accession>Q53L66</accession>
<sequence>MEEEDKSSGAARALKLTNRSGIHRNVMAMETMTTLCSSND</sequence>
<reference evidence="2" key="2">
    <citation type="journal article" date="2008" name="Nucleic Acids Res.">
        <title>The rice annotation project database (RAP-DB): 2008 update.</title>
        <authorList>
            <consortium name="The rice annotation project (RAP)"/>
        </authorList>
    </citation>
    <scope>GENOME REANNOTATION</scope>
    <source>
        <strain evidence="2">cv. Nipponbare</strain>
    </source>
</reference>
<organism evidence="1 2">
    <name type="scientific">Oryza sativa subsp. japonica</name>
    <name type="common">Rice</name>
    <dbReference type="NCBI Taxonomy" id="39947"/>
    <lineage>
        <taxon>Eukaryota</taxon>
        <taxon>Viridiplantae</taxon>
        <taxon>Streptophyta</taxon>
        <taxon>Embryophyta</taxon>
        <taxon>Tracheophyta</taxon>
        <taxon>Spermatophyta</taxon>
        <taxon>Magnoliopsida</taxon>
        <taxon>Liliopsida</taxon>
        <taxon>Poales</taxon>
        <taxon>Poaceae</taxon>
        <taxon>BOP clade</taxon>
        <taxon>Oryzoideae</taxon>
        <taxon>Oryzeae</taxon>
        <taxon>Oryzinae</taxon>
        <taxon>Oryza</taxon>
        <taxon>Oryza sativa</taxon>
    </lineage>
</organism>
<reference evidence="2" key="1">
    <citation type="journal article" date="2005" name="Nature">
        <title>The map-based sequence of the rice genome.</title>
        <authorList>
            <consortium name="International rice genome sequencing project (IRGSP)"/>
            <person name="Matsumoto T."/>
            <person name="Wu J."/>
            <person name="Kanamori H."/>
            <person name="Katayose Y."/>
            <person name="Fujisawa M."/>
            <person name="Namiki N."/>
            <person name="Mizuno H."/>
            <person name="Yamamoto K."/>
            <person name="Antonio B.A."/>
            <person name="Baba T."/>
            <person name="Sakata K."/>
            <person name="Nagamura Y."/>
            <person name="Aoki H."/>
            <person name="Arikawa K."/>
            <person name="Arita K."/>
            <person name="Bito T."/>
            <person name="Chiden Y."/>
            <person name="Fujitsuka N."/>
            <person name="Fukunaka R."/>
            <person name="Hamada M."/>
            <person name="Harada C."/>
            <person name="Hayashi A."/>
            <person name="Hijishita S."/>
            <person name="Honda M."/>
            <person name="Hosokawa S."/>
            <person name="Ichikawa Y."/>
            <person name="Idonuma A."/>
            <person name="Iijima M."/>
            <person name="Ikeda M."/>
            <person name="Ikeno M."/>
            <person name="Ito K."/>
            <person name="Ito S."/>
            <person name="Ito T."/>
            <person name="Ito Y."/>
            <person name="Ito Y."/>
            <person name="Iwabuchi A."/>
            <person name="Kamiya K."/>
            <person name="Karasawa W."/>
            <person name="Kurita K."/>
            <person name="Katagiri S."/>
            <person name="Kikuta A."/>
            <person name="Kobayashi H."/>
            <person name="Kobayashi N."/>
            <person name="Machita K."/>
            <person name="Maehara T."/>
            <person name="Masukawa M."/>
            <person name="Mizubayashi T."/>
            <person name="Mukai Y."/>
            <person name="Nagasaki H."/>
            <person name="Nagata Y."/>
            <person name="Naito S."/>
            <person name="Nakashima M."/>
            <person name="Nakama Y."/>
            <person name="Nakamichi Y."/>
            <person name="Nakamura M."/>
            <person name="Meguro A."/>
            <person name="Negishi M."/>
            <person name="Ohta I."/>
            <person name="Ohta T."/>
            <person name="Okamoto M."/>
            <person name="Ono N."/>
            <person name="Saji S."/>
            <person name="Sakaguchi M."/>
            <person name="Sakai K."/>
            <person name="Shibata M."/>
            <person name="Shimokawa T."/>
            <person name="Song J."/>
            <person name="Takazaki Y."/>
            <person name="Terasawa K."/>
            <person name="Tsugane M."/>
            <person name="Tsuji K."/>
            <person name="Ueda S."/>
            <person name="Waki K."/>
            <person name="Yamagata H."/>
            <person name="Yamamoto M."/>
            <person name="Yamamoto S."/>
            <person name="Yamane H."/>
            <person name="Yoshiki S."/>
            <person name="Yoshihara R."/>
            <person name="Yukawa K."/>
            <person name="Zhong H."/>
            <person name="Yano M."/>
            <person name="Yuan Q."/>
            <person name="Ouyang S."/>
            <person name="Liu J."/>
            <person name="Jones K.M."/>
            <person name="Gansberger K."/>
            <person name="Moffat K."/>
            <person name="Hill J."/>
            <person name="Bera J."/>
            <person name="Fadrosh D."/>
            <person name="Jin S."/>
            <person name="Johri S."/>
            <person name="Kim M."/>
            <person name="Overton L."/>
            <person name="Reardon M."/>
            <person name="Tsitrin T."/>
            <person name="Vuong H."/>
            <person name="Weaver B."/>
            <person name="Ciecko A."/>
            <person name="Tallon L."/>
            <person name="Jackson J."/>
            <person name="Pai G."/>
            <person name="Aken S.V."/>
            <person name="Utterback T."/>
            <person name="Reidmuller S."/>
            <person name="Feldblyum T."/>
            <person name="Hsiao J."/>
            <person name="Zismann V."/>
            <person name="Iobst S."/>
            <person name="de Vazeille A.R."/>
            <person name="Buell C.R."/>
            <person name="Ying K."/>
            <person name="Li Y."/>
            <person name="Lu T."/>
            <person name="Huang Y."/>
            <person name="Zhao Q."/>
            <person name="Feng Q."/>
            <person name="Zhang L."/>
            <person name="Zhu J."/>
            <person name="Weng Q."/>
            <person name="Mu J."/>
            <person name="Lu Y."/>
            <person name="Fan D."/>
            <person name="Liu Y."/>
            <person name="Guan J."/>
            <person name="Zhang Y."/>
            <person name="Yu S."/>
            <person name="Liu X."/>
            <person name="Zhang Y."/>
            <person name="Hong G."/>
            <person name="Han B."/>
            <person name="Choisne N."/>
            <person name="Demange N."/>
            <person name="Orjeda G."/>
            <person name="Samain S."/>
            <person name="Cattolico L."/>
            <person name="Pelletier E."/>
            <person name="Couloux A."/>
            <person name="Segurens B."/>
            <person name="Wincker P."/>
            <person name="D'Hont A."/>
            <person name="Scarpelli C."/>
            <person name="Weissenbach J."/>
            <person name="Salanoubat M."/>
            <person name="Quetier F."/>
            <person name="Yu Y."/>
            <person name="Kim H.R."/>
            <person name="Rambo T."/>
            <person name="Currie J."/>
            <person name="Collura K."/>
            <person name="Luo M."/>
            <person name="Yang T."/>
            <person name="Ammiraju J.S.S."/>
            <person name="Engler F."/>
            <person name="Soderlund C."/>
            <person name="Wing R.A."/>
            <person name="Palmer L.E."/>
            <person name="de la Bastide M."/>
            <person name="Spiegel L."/>
            <person name="Nascimento L."/>
            <person name="Zutavern T."/>
            <person name="O'Shaughnessy A."/>
            <person name="Dike S."/>
            <person name="Dedhia N."/>
            <person name="Preston R."/>
            <person name="Balija V."/>
            <person name="McCombie W.R."/>
            <person name="Chow T."/>
            <person name="Chen H."/>
            <person name="Chung M."/>
            <person name="Chen C."/>
            <person name="Shaw J."/>
            <person name="Wu H."/>
            <person name="Hsiao K."/>
            <person name="Chao Y."/>
            <person name="Chu M."/>
            <person name="Cheng C."/>
            <person name="Hour A."/>
            <person name="Lee P."/>
            <person name="Lin S."/>
            <person name="Lin Y."/>
            <person name="Liou J."/>
            <person name="Liu S."/>
            <person name="Hsing Y."/>
            <person name="Raghuvanshi S."/>
            <person name="Mohanty A."/>
            <person name="Bharti A.K."/>
            <person name="Gaur A."/>
            <person name="Gupta V."/>
            <person name="Kumar D."/>
            <person name="Ravi V."/>
            <person name="Vij S."/>
            <person name="Kapur A."/>
            <person name="Khurana P."/>
            <person name="Khurana P."/>
            <person name="Khurana J.P."/>
            <person name="Tyagi A.K."/>
            <person name="Gaikwad K."/>
            <person name="Singh A."/>
            <person name="Dalal V."/>
            <person name="Srivastava S."/>
            <person name="Dixit A."/>
            <person name="Pal A.K."/>
            <person name="Ghazi I.A."/>
            <person name="Yadav M."/>
            <person name="Pandit A."/>
            <person name="Bhargava A."/>
            <person name="Sureshbabu K."/>
            <person name="Batra K."/>
            <person name="Sharma T.R."/>
            <person name="Mohapatra T."/>
            <person name="Singh N.K."/>
            <person name="Messing J."/>
            <person name="Nelson A.B."/>
            <person name="Fuks G."/>
            <person name="Kavchok S."/>
            <person name="Keizer G."/>
            <person name="Linton E."/>
            <person name="Llaca V."/>
            <person name="Song R."/>
            <person name="Tanyolac B."/>
            <person name="Young S."/>
            <person name="Ho-Il K."/>
            <person name="Hahn J.H."/>
            <person name="Sangsakoo G."/>
            <person name="Vanavichit A."/>
            <person name="de Mattos Luiz.A.T."/>
            <person name="Zimmer P.D."/>
            <person name="Malone G."/>
            <person name="Dellagostin O."/>
            <person name="de Oliveira A.C."/>
            <person name="Bevan M."/>
            <person name="Bancroft I."/>
            <person name="Minx P."/>
            <person name="Cordum H."/>
            <person name="Wilson R."/>
            <person name="Cheng Z."/>
            <person name="Jin W."/>
            <person name="Jiang J."/>
            <person name="Leong S.A."/>
            <person name="Iwama H."/>
            <person name="Gojobori T."/>
            <person name="Itoh T."/>
            <person name="Niimura Y."/>
            <person name="Fujii Y."/>
            <person name="Habara T."/>
            <person name="Sakai H."/>
            <person name="Sato Y."/>
            <person name="Wilson G."/>
            <person name="Kumar K."/>
            <person name="McCouch S."/>
            <person name="Juretic N."/>
            <person name="Hoen D."/>
            <person name="Wright S."/>
            <person name="Bruskiewich R."/>
            <person name="Bureau T."/>
            <person name="Miyao A."/>
            <person name="Hirochika H."/>
            <person name="Nishikawa T."/>
            <person name="Kadowaki K."/>
            <person name="Sugiura M."/>
            <person name="Burr B."/>
            <person name="Sasaki T."/>
        </authorList>
    </citation>
    <scope>NUCLEOTIDE SEQUENCE [LARGE SCALE GENOMIC DNA]</scope>
    <source>
        <strain evidence="2">cv. Nipponbare</strain>
    </source>
</reference>